<proteinExistence type="predicted"/>
<feature type="region of interest" description="Disordered" evidence="1">
    <location>
        <begin position="162"/>
        <end position="284"/>
    </location>
</feature>
<organism evidence="2">
    <name type="scientific">uncultured Cytophagales bacterium</name>
    <dbReference type="NCBI Taxonomy" id="158755"/>
    <lineage>
        <taxon>Bacteria</taxon>
        <taxon>Pseudomonadati</taxon>
        <taxon>Bacteroidota</taxon>
        <taxon>Sphingobacteriia</taxon>
        <taxon>Sphingobacteriales</taxon>
        <taxon>environmental samples</taxon>
    </lineage>
</organism>
<feature type="region of interest" description="Disordered" evidence="1">
    <location>
        <begin position="105"/>
        <end position="129"/>
    </location>
</feature>
<sequence length="411" mass="41543">EKIYAEFPFLDGLVPAAGARPGARLPAHALPRQPGPGSHYPGVLPRKVGVARPHPGPAAPGAAPVAHGHRGQPAGTRGAGRRAGPDAGAVLLHRLPVPGRTHVRGAAGRAVRGPGGEQGARLAAGDRRGVRGDCQGVPRQLPGLPPQGAGPRGQAARAGDLLHDVPHGTGVQPAGERQSANLPAGGGPALQRRHRRPGDAHLVVPGHRRGGGGSAEGAAAARSALRTGHPAGLAGPVPRVAHPATRRPLPGRLRRPQTLRPAATGGQGFHVEPRHAGPEKLGGGHCRGQSVPGLRLAQAGGCGGGARPARRPAPPGGGGSRQPLLPRLQPAGERQGAALRTDRNGPARPGNRFGMELAGPLRRRSAGGQCPPAGAGPPGVLAFLAALPPPDLPLARRFFRKRPHHAKSGAL</sequence>
<feature type="region of interest" description="Disordered" evidence="1">
    <location>
        <begin position="22"/>
        <end position="84"/>
    </location>
</feature>
<accession>A0A6J4KW50</accession>
<evidence type="ECO:0000313" key="2">
    <source>
        <dbReference type="EMBL" id="CAA9316752.1"/>
    </source>
</evidence>
<name>A0A6J4KW50_9SPHI</name>
<feature type="non-terminal residue" evidence="2">
    <location>
        <position position="411"/>
    </location>
</feature>
<reference evidence="2" key="1">
    <citation type="submission" date="2020-02" db="EMBL/GenBank/DDBJ databases">
        <authorList>
            <person name="Meier V. D."/>
        </authorList>
    </citation>
    <scope>NUCLEOTIDE SEQUENCE</scope>
    <source>
        <strain evidence="2">AVDCRST_MAG56</strain>
    </source>
</reference>
<feature type="region of interest" description="Disordered" evidence="1">
    <location>
        <begin position="297"/>
        <end position="355"/>
    </location>
</feature>
<protein>
    <submittedName>
        <fullName evidence="2">Uncharacterized protein</fullName>
    </submittedName>
</protein>
<feature type="non-terminal residue" evidence="2">
    <location>
        <position position="1"/>
    </location>
</feature>
<evidence type="ECO:0000256" key="1">
    <source>
        <dbReference type="SAM" id="MobiDB-lite"/>
    </source>
</evidence>
<feature type="compositionally biased region" description="Low complexity" evidence="1">
    <location>
        <begin position="22"/>
        <end position="32"/>
    </location>
</feature>
<feature type="compositionally biased region" description="Low complexity" evidence="1">
    <location>
        <begin position="48"/>
        <end position="76"/>
    </location>
</feature>
<gene>
    <name evidence="2" type="ORF">AVDCRST_MAG56-6735</name>
</gene>
<dbReference type="EMBL" id="CADCTQ010000551">
    <property type="protein sequence ID" value="CAA9316752.1"/>
    <property type="molecule type" value="Genomic_DNA"/>
</dbReference>
<dbReference type="AlphaFoldDB" id="A0A6J4KW50"/>